<dbReference type="Proteomes" id="UP001458880">
    <property type="component" value="Unassembled WGS sequence"/>
</dbReference>
<reference evidence="1 2" key="1">
    <citation type="journal article" date="2024" name="BMC Genomics">
        <title>De novo assembly and annotation of Popillia japonica's genome with initial clues to its potential as an invasive pest.</title>
        <authorList>
            <person name="Cucini C."/>
            <person name="Boschi S."/>
            <person name="Funari R."/>
            <person name="Cardaioli E."/>
            <person name="Iannotti N."/>
            <person name="Marturano G."/>
            <person name="Paoli F."/>
            <person name="Bruttini M."/>
            <person name="Carapelli A."/>
            <person name="Frati F."/>
            <person name="Nardi F."/>
        </authorList>
    </citation>
    <scope>NUCLEOTIDE SEQUENCE [LARGE SCALE GENOMIC DNA]</scope>
    <source>
        <strain evidence="1">DMR45628</strain>
    </source>
</reference>
<gene>
    <name evidence="1" type="ORF">QE152_g36770</name>
</gene>
<sequence>MALTILTVSHKSMYLTINGESSYWKKMPGIPDSPDVIEITLLCLHINKAILHKFSSKIINNINLLRYFQDACTRWSISTTRTILF</sequence>
<comment type="caution">
    <text evidence="1">The sequence shown here is derived from an EMBL/GenBank/DDBJ whole genome shotgun (WGS) entry which is preliminary data.</text>
</comment>
<proteinExistence type="predicted"/>
<dbReference type="EMBL" id="JASPKY010000667">
    <property type="protein sequence ID" value="KAK9687024.1"/>
    <property type="molecule type" value="Genomic_DNA"/>
</dbReference>
<dbReference type="AlphaFoldDB" id="A0AAW1ICU4"/>
<accession>A0AAW1ICU4</accession>
<protein>
    <submittedName>
        <fullName evidence="1">Uncharacterized protein</fullName>
    </submittedName>
</protein>
<evidence type="ECO:0000313" key="1">
    <source>
        <dbReference type="EMBL" id="KAK9687024.1"/>
    </source>
</evidence>
<keyword evidence="2" id="KW-1185">Reference proteome</keyword>
<evidence type="ECO:0000313" key="2">
    <source>
        <dbReference type="Proteomes" id="UP001458880"/>
    </source>
</evidence>
<name>A0AAW1ICU4_POPJA</name>
<organism evidence="1 2">
    <name type="scientific">Popillia japonica</name>
    <name type="common">Japanese beetle</name>
    <dbReference type="NCBI Taxonomy" id="7064"/>
    <lineage>
        <taxon>Eukaryota</taxon>
        <taxon>Metazoa</taxon>
        <taxon>Ecdysozoa</taxon>
        <taxon>Arthropoda</taxon>
        <taxon>Hexapoda</taxon>
        <taxon>Insecta</taxon>
        <taxon>Pterygota</taxon>
        <taxon>Neoptera</taxon>
        <taxon>Endopterygota</taxon>
        <taxon>Coleoptera</taxon>
        <taxon>Polyphaga</taxon>
        <taxon>Scarabaeiformia</taxon>
        <taxon>Scarabaeidae</taxon>
        <taxon>Rutelinae</taxon>
        <taxon>Popillia</taxon>
    </lineage>
</organism>